<reference evidence="1" key="1">
    <citation type="submission" date="2013-12" db="EMBL/GenBank/DDBJ databases">
        <title>The Genome Sequence of Aphanomyces astaci APO3.</title>
        <authorList>
            <consortium name="The Broad Institute Genomics Platform"/>
            <person name="Russ C."/>
            <person name="Tyler B."/>
            <person name="van West P."/>
            <person name="Dieguez-Uribeondo J."/>
            <person name="Young S.K."/>
            <person name="Zeng Q."/>
            <person name="Gargeya S."/>
            <person name="Fitzgerald M."/>
            <person name="Abouelleil A."/>
            <person name="Alvarado L."/>
            <person name="Chapman S.B."/>
            <person name="Gainer-Dewar J."/>
            <person name="Goldberg J."/>
            <person name="Griggs A."/>
            <person name="Gujja S."/>
            <person name="Hansen M."/>
            <person name="Howarth C."/>
            <person name="Imamovic A."/>
            <person name="Ireland A."/>
            <person name="Larimer J."/>
            <person name="McCowan C."/>
            <person name="Murphy C."/>
            <person name="Pearson M."/>
            <person name="Poon T.W."/>
            <person name="Priest M."/>
            <person name="Roberts A."/>
            <person name="Saif S."/>
            <person name="Shea T."/>
            <person name="Sykes S."/>
            <person name="Wortman J."/>
            <person name="Nusbaum C."/>
            <person name="Birren B."/>
        </authorList>
    </citation>
    <scope>NUCLEOTIDE SEQUENCE [LARGE SCALE GENOMIC DNA]</scope>
    <source>
        <strain evidence="1">APO3</strain>
    </source>
</reference>
<accession>W4FU33</accession>
<dbReference type="VEuPathDB" id="FungiDB:H257_14323"/>
<dbReference type="Gene3D" id="3.30.420.10">
    <property type="entry name" value="Ribonuclease H-like superfamily/Ribonuclease H"/>
    <property type="match status" value="1"/>
</dbReference>
<sequence>MRAKEDLTDNDRTAILQQLLARVQTSPSPLVLNEARFAESGTELQSTCPTSFARASLSAEGKKFVLAGTSSRNLKLDSVAAHLKLVPKARRTTFRSIATAMSKPQSALHDYYRRGIFVKYSSTIKPALTDSNKAVQLNMMDCVHVDEKWFFATRVHKSYYLAPDEAPPHRTVKSKTFITKVMFLSAVA</sequence>
<dbReference type="EMBL" id="KI913169">
    <property type="protein sequence ID" value="ETV70158.1"/>
    <property type="molecule type" value="Genomic_DNA"/>
</dbReference>
<protein>
    <submittedName>
        <fullName evidence="1">Uncharacterized protein</fullName>
    </submittedName>
</protein>
<proteinExistence type="predicted"/>
<dbReference type="PANTHER" id="PTHR47169">
    <property type="entry name" value="OS01G0541250 PROTEIN"/>
    <property type="match status" value="1"/>
</dbReference>
<dbReference type="AlphaFoldDB" id="W4FU33"/>
<organism evidence="1">
    <name type="scientific">Aphanomyces astaci</name>
    <name type="common">Crayfish plague agent</name>
    <dbReference type="NCBI Taxonomy" id="112090"/>
    <lineage>
        <taxon>Eukaryota</taxon>
        <taxon>Sar</taxon>
        <taxon>Stramenopiles</taxon>
        <taxon>Oomycota</taxon>
        <taxon>Saprolegniomycetes</taxon>
        <taxon>Saprolegniales</taxon>
        <taxon>Verrucalvaceae</taxon>
        <taxon>Aphanomyces</taxon>
    </lineage>
</organism>
<dbReference type="OrthoDB" id="74246at2759"/>
<dbReference type="InterPro" id="IPR036397">
    <property type="entry name" value="RNaseH_sf"/>
</dbReference>
<dbReference type="RefSeq" id="XP_009840389.1">
    <property type="nucleotide sequence ID" value="XM_009842087.1"/>
</dbReference>
<evidence type="ECO:0000313" key="1">
    <source>
        <dbReference type="EMBL" id="ETV70158.1"/>
    </source>
</evidence>
<dbReference type="GeneID" id="20816319"/>
<dbReference type="GO" id="GO:0003676">
    <property type="term" value="F:nucleic acid binding"/>
    <property type="evidence" value="ECO:0007669"/>
    <property type="project" value="InterPro"/>
</dbReference>
<name>W4FU33_APHAT</name>
<gene>
    <name evidence="1" type="ORF">H257_14323</name>
</gene>